<dbReference type="RefSeq" id="WP_090320536.1">
    <property type="nucleotide sequence ID" value="NZ_AP035776.1"/>
</dbReference>
<dbReference type="SUPFAM" id="SSF81342">
    <property type="entry name" value="Transmembrane di-heme cytochromes"/>
    <property type="match status" value="1"/>
</dbReference>
<comment type="subcellular location">
    <subcellularLocation>
        <location evidence="2">Cell membrane</location>
        <topology evidence="2">Multi-pass membrane protein</topology>
    </subcellularLocation>
</comment>
<evidence type="ECO:0000313" key="14">
    <source>
        <dbReference type="EMBL" id="SDQ80471.1"/>
    </source>
</evidence>
<protein>
    <submittedName>
        <fullName evidence="14">Cytochrome b561</fullName>
    </submittedName>
</protein>
<dbReference type="GO" id="GO:0046872">
    <property type="term" value="F:metal ion binding"/>
    <property type="evidence" value="ECO:0007669"/>
    <property type="project" value="UniProtKB-KW"/>
</dbReference>
<dbReference type="PANTHER" id="PTHR30529">
    <property type="entry name" value="CYTOCHROME B561"/>
    <property type="match status" value="1"/>
</dbReference>
<evidence type="ECO:0000256" key="8">
    <source>
        <dbReference type="ARBA" id="ARBA00022982"/>
    </source>
</evidence>
<dbReference type="AlphaFoldDB" id="A0A1H1DVC5"/>
<evidence type="ECO:0000256" key="11">
    <source>
        <dbReference type="ARBA" id="ARBA00023136"/>
    </source>
</evidence>
<keyword evidence="5" id="KW-0349">Heme</keyword>
<gene>
    <name evidence="14" type="ORF">SAMN04490195_1912</name>
</gene>
<evidence type="ECO:0000256" key="7">
    <source>
        <dbReference type="ARBA" id="ARBA00022723"/>
    </source>
</evidence>
<evidence type="ECO:0000256" key="9">
    <source>
        <dbReference type="ARBA" id="ARBA00022989"/>
    </source>
</evidence>
<keyword evidence="9" id="KW-1133">Transmembrane helix</keyword>
<evidence type="ECO:0000256" key="2">
    <source>
        <dbReference type="ARBA" id="ARBA00004651"/>
    </source>
</evidence>
<dbReference type="InterPro" id="IPR016174">
    <property type="entry name" value="Di-haem_cyt_TM"/>
</dbReference>
<comment type="cofactor">
    <cofactor evidence="1">
        <name>heme b</name>
        <dbReference type="ChEBI" id="CHEBI:60344"/>
    </cofactor>
</comment>
<evidence type="ECO:0000313" key="15">
    <source>
        <dbReference type="Proteomes" id="UP000199570"/>
    </source>
</evidence>
<keyword evidence="15" id="KW-1185">Reference proteome</keyword>
<evidence type="ECO:0000256" key="4">
    <source>
        <dbReference type="ARBA" id="ARBA00022475"/>
    </source>
</evidence>
<dbReference type="GO" id="GO:0020037">
    <property type="term" value="F:heme binding"/>
    <property type="evidence" value="ECO:0007669"/>
    <property type="project" value="TreeGrafter"/>
</dbReference>
<evidence type="ECO:0000256" key="1">
    <source>
        <dbReference type="ARBA" id="ARBA00001970"/>
    </source>
</evidence>
<reference evidence="15" key="1">
    <citation type="submission" date="2016-10" db="EMBL/GenBank/DDBJ databases">
        <authorList>
            <person name="Varghese N."/>
            <person name="Submissions S."/>
        </authorList>
    </citation>
    <scope>NUCLEOTIDE SEQUENCE [LARGE SCALE GENOMIC DNA]</scope>
    <source>
        <strain evidence="15">BS3775</strain>
    </source>
</reference>
<dbReference type="OrthoDB" id="8589936at2"/>
<keyword evidence="7" id="KW-0479">Metal-binding</keyword>
<evidence type="ECO:0000256" key="12">
    <source>
        <dbReference type="ARBA" id="ARBA00037975"/>
    </source>
</evidence>
<evidence type="ECO:0000256" key="6">
    <source>
        <dbReference type="ARBA" id="ARBA00022692"/>
    </source>
</evidence>
<dbReference type="InterPro" id="IPR011577">
    <property type="entry name" value="Cyt_b561_bac/Ni-Hgenase"/>
</dbReference>
<dbReference type="Pfam" id="PF01292">
    <property type="entry name" value="Ni_hydr_CYTB"/>
    <property type="match status" value="1"/>
</dbReference>
<dbReference type="GO" id="GO:0005886">
    <property type="term" value="C:plasma membrane"/>
    <property type="evidence" value="ECO:0007669"/>
    <property type="project" value="UniProtKB-SubCell"/>
</dbReference>
<evidence type="ECO:0000259" key="13">
    <source>
        <dbReference type="Pfam" id="PF01292"/>
    </source>
</evidence>
<evidence type="ECO:0000256" key="3">
    <source>
        <dbReference type="ARBA" id="ARBA00022448"/>
    </source>
</evidence>
<dbReference type="GO" id="GO:0009055">
    <property type="term" value="F:electron transfer activity"/>
    <property type="evidence" value="ECO:0007669"/>
    <property type="project" value="InterPro"/>
</dbReference>
<keyword evidence="10" id="KW-0408">Iron</keyword>
<dbReference type="GO" id="GO:0022904">
    <property type="term" value="P:respiratory electron transport chain"/>
    <property type="evidence" value="ECO:0007669"/>
    <property type="project" value="InterPro"/>
</dbReference>
<organism evidence="14 15">
    <name type="scientific">Pseudomonas moorei</name>
    <dbReference type="NCBI Taxonomy" id="395599"/>
    <lineage>
        <taxon>Bacteria</taxon>
        <taxon>Pseudomonadati</taxon>
        <taxon>Pseudomonadota</taxon>
        <taxon>Gammaproteobacteria</taxon>
        <taxon>Pseudomonadales</taxon>
        <taxon>Pseudomonadaceae</taxon>
        <taxon>Pseudomonas</taxon>
    </lineage>
</organism>
<dbReference type="Proteomes" id="UP000199570">
    <property type="component" value="Unassembled WGS sequence"/>
</dbReference>
<dbReference type="InterPro" id="IPR052168">
    <property type="entry name" value="Cytochrome_b561_oxidase"/>
</dbReference>
<keyword evidence="11" id="KW-0472">Membrane</keyword>
<dbReference type="PROSITE" id="PS51257">
    <property type="entry name" value="PROKAR_LIPOPROTEIN"/>
    <property type="match status" value="1"/>
</dbReference>
<name>A0A1H1DVC5_9PSED</name>
<evidence type="ECO:0000256" key="5">
    <source>
        <dbReference type="ARBA" id="ARBA00022617"/>
    </source>
</evidence>
<accession>A0A1H1DVC5</accession>
<dbReference type="EMBL" id="FNKJ01000003">
    <property type="protein sequence ID" value="SDQ80471.1"/>
    <property type="molecule type" value="Genomic_DNA"/>
</dbReference>
<keyword evidence="4" id="KW-1003">Cell membrane</keyword>
<keyword evidence="6" id="KW-0812">Transmembrane</keyword>
<proteinExistence type="inferred from homology"/>
<keyword evidence="8" id="KW-0249">Electron transport</keyword>
<keyword evidence="3" id="KW-0813">Transport</keyword>
<sequence length="190" mass="21389">MTRDSTTQRYGKLSIAMHWLMLALFVGVYACIEIKGFLPRGGTGRSFFLGLHGLFGLSIFALVWIRLLGRLSPRPPIMPAPPTWQTGVSHLMHLALYVLMIATPVLAWLMLAAGDKPMPYFEFALPAPVAVDPDLAKQFKHWHEQLGNAGYWLIGLHAAAGLFHHYWVQDNTLTRMLPGRSRDSLNQRQQ</sequence>
<evidence type="ECO:0000256" key="10">
    <source>
        <dbReference type="ARBA" id="ARBA00023004"/>
    </source>
</evidence>
<feature type="domain" description="Cytochrome b561 bacterial/Ni-hydrogenase" evidence="13">
    <location>
        <begin position="9"/>
        <end position="179"/>
    </location>
</feature>
<comment type="similarity">
    <text evidence="12">Belongs to the cytochrome b561 family.</text>
</comment>
<dbReference type="PANTHER" id="PTHR30529:SF3">
    <property type="entry name" value="CYTOCHROME B561 HOMOLOG 1"/>
    <property type="match status" value="1"/>
</dbReference>